<sequence length="99" mass="11217">MSKSVMSPRVASAFALFETMRLDQRGQVLLLAYHLQRLACSARQLGFKFDQDTILHSLRPYLHQSYTQPQRLRLSLNKTGHITVTCSALATTPNPYVLP</sequence>
<dbReference type="InterPro" id="IPR043131">
    <property type="entry name" value="BCAT-like_N"/>
</dbReference>
<evidence type="ECO:0008006" key="3">
    <source>
        <dbReference type="Google" id="ProtNLM"/>
    </source>
</evidence>
<dbReference type="InterPro" id="IPR001544">
    <property type="entry name" value="Aminotrans_IV"/>
</dbReference>
<protein>
    <recommendedName>
        <fullName evidence="3">Aminodeoxychorismate lyase</fullName>
    </recommendedName>
</protein>
<evidence type="ECO:0000313" key="2">
    <source>
        <dbReference type="Proteomes" id="UP000189369"/>
    </source>
</evidence>
<gene>
    <name evidence="1" type="ORF">PAEH1_06045</name>
</gene>
<dbReference type="Gene3D" id="3.30.470.10">
    <property type="match status" value="1"/>
</dbReference>
<dbReference type="EMBL" id="CP019697">
    <property type="protein sequence ID" value="AQS51231.1"/>
    <property type="molecule type" value="Genomic_DNA"/>
</dbReference>
<reference evidence="1 2" key="1">
    <citation type="submission" date="2017-01" db="EMBL/GenBank/DDBJ databases">
        <title>Complete Genome Sequence of Paenalcaligenes hominis, Isolated from a paraplegic Patient with neurogenic bladder.</title>
        <authorList>
            <person name="Mukhopadhyay R."/>
            <person name="Joaquin J."/>
            <person name="Hogue R."/>
            <person name="Kilaru A."/>
            <person name="Jospin G."/>
            <person name="Mars K."/>
            <person name="Eisen J.A."/>
            <person name="Chaturvedi V."/>
        </authorList>
    </citation>
    <scope>NUCLEOTIDE SEQUENCE [LARGE SCALE GENOMIC DNA]</scope>
    <source>
        <strain evidence="1 2">15S00501</strain>
    </source>
</reference>
<dbReference type="GO" id="GO:0003824">
    <property type="term" value="F:catalytic activity"/>
    <property type="evidence" value="ECO:0007669"/>
    <property type="project" value="InterPro"/>
</dbReference>
<dbReference type="Proteomes" id="UP000189369">
    <property type="component" value="Chromosome"/>
</dbReference>
<dbReference type="STRING" id="643674.PAEH1_06045"/>
<organism evidence="1 2">
    <name type="scientific">Paenalcaligenes hominis</name>
    <dbReference type="NCBI Taxonomy" id="643674"/>
    <lineage>
        <taxon>Bacteria</taxon>
        <taxon>Pseudomonadati</taxon>
        <taxon>Pseudomonadota</taxon>
        <taxon>Betaproteobacteria</taxon>
        <taxon>Burkholderiales</taxon>
        <taxon>Alcaligenaceae</taxon>
        <taxon>Paenalcaligenes</taxon>
    </lineage>
</organism>
<dbReference type="InterPro" id="IPR036038">
    <property type="entry name" value="Aminotransferase-like"/>
</dbReference>
<accession>A0A1U9JZP7</accession>
<dbReference type="KEGG" id="phn:PAEH1_06045"/>
<dbReference type="Pfam" id="PF01063">
    <property type="entry name" value="Aminotran_4"/>
    <property type="match status" value="1"/>
</dbReference>
<name>A0A1U9JZP7_9BURK</name>
<proteinExistence type="predicted"/>
<evidence type="ECO:0000313" key="1">
    <source>
        <dbReference type="EMBL" id="AQS51231.1"/>
    </source>
</evidence>
<dbReference type="AlphaFoldDB" id="A0A1U9JZP7"/>
<dbReference type="SUPFAM" id="SSF56752">
    <property type="entry name" value="D-aminoacid aminotransferase-like PLP-dependent enzymes"/>
    <property type="match status" value="1"/>
</dbReference>